<keyword evidence="1" id="KW-0472">Membrane</keyword>
<evidence type="ECO:0000256" key="1">
    <source>
        <dbReference type="SAM" id="Phobius"/>
    </source>
</evidence>
<accession>A0A3P8UTI9</accession>
<dbReference type="Pfam" id="PF00059">
    <property type="entry name" value="Lectin_C"/>
    <property type="match status" value="2"/>
</dbReference>
<evidence type="ECO:0000259" key="2">
    <source>
        <dbReference type="PROSITE" id="PS50041"/>
    </source>
</evidence>
<feature type="domain" description="C-type lectin" evidence="2">
    <location>
        <begin position="121"/>
        <end position="232"/>
    </location>
</feature>
<dbReference type="Ensembl" id="ENSCSET00000006580.1">
    <property type="protein sequence ID" value="ENSCSEP00000006508.1"/>
    <property type="gene ID" value="ENSCSEG00000004217.1"/>
</dbReference>
<evidence type="ECO:0000313" key="4">
    <source>
        <dbReference type="Proteomes" id="UP000265120"/>
    </source>
</evidence>
<dbReference type="GeneTree" id="ENSGT01100000263473"/>
<organism evidence="3 4">
    <name type="scientific">Cynoglossus semilaevis</name>
    <name type="common">Tongue sole</name>
    <dbReference type="NCBI Taxonomy" id="244447"/>
    <lineage>
        <taxon>Eukaryota</taxon>
        <taxon>Metazoa</taxon>
        <taxon>Chordata</taxon>
        <taxon>Craniata</taxon>
        <taxon>Vertebrata</taxon>
        <taxon>Euteleostomi</taxon>
        <taxon>Actinopterygii</taxon>
        <taxon>Neopterygii</taxon>
        <taxon>Teleostei</taxon>
        <taxon>Neoteleostei</taxon>
        <taxon>Acanthomorphata</taxon>
        <taxon>Carangaria</taxon>
        <taxon>Pleuronectiformes</taxon>
        <taxon>Pleuronectoidei</taxon>
        <taxon>Cynoglossidae</taxon>
        <taxon>Cynoglossinae</taxon>
        <taxon>Cynoglossus</taxon>
    </lineage>
</organism>
<dbReference type="PANTHER" id="PTHR45784">
    <property type="entry name" value="C-TYPE LECTIN DOMAIN FAMILY 20 MEMBER A-RELATED"/>
    <property type="match status" value="1"/>
</dbReference>
<dbReference type="SUPFAM" id="SSF56436">
    <property type="entry name" value="C-type lectin-like"/>
    <property type="match status" value="2"/>
</dbReference>
<dbReference type="Proteomes" id="UP000265120">
    <property type="component" value="Chromosome 13"/>
</dbReference>
<sequence>MTLVSITLLFYCCCYYNFFLSCCSYVQLRKYYYINQNMSWGDAREYCRTHYTDLATIESDNDINGLQSGFSYEKAWIGLWDDPSSWKWSLGSHPNSWRWSSIGEPGRTKGGWYDISCERNHSFVCYTVFHHVNTIKSWYSAQEYCRSHYTDLATIENAMENDMIFNDTQRLYFWIGLSRVPWTWSNRSPVSFTNWQTGQPDNQNSTQFCAAELSDHKWTDEDCSTRMVFICHKNNKYVN</sequence>
<evidence type="ECO:0000313" key="3">
    <source>
        <dbReference type="Ensembl" id="ENSCSEP00000006508.1"/>
    </source>
</evidence>
<keyword evidence="4" id="KW-1185">Reference proteome</keyword>
<keyword evidence="1" id="KW-0812">Transmembrane</keyword>
<reference evidence="3 4" key="1">
    <citation type="journal article" date="2014" name="Nat. Genet.">
        <title>Whole-genome sequence of a flatfish provides insights into ZW sex chromosome evolution and adaptation to a benthic lifestyle.</title>
        <authorList>
            <person name="Chen S."/>
            <person name="Zhang G."/>
            <person name="Shao C."/>
            <person name="Huang Q."/>
            <person name="Liu G."/>
            <person name="Zhang P."/>
            <person name="Song W."/>
            <person name="An N."/>
            <person name="Chalopin D."/>
            <person name="Volff J.N."/>
            <person name="Hong Y."/>
            <person name="Li Q."/>
            <person name="Sha Z."/>
            <person name="Zhou H."/>
            <person name="Xie M."/>
            <person name="Yu Q."/>
            <person name="Liu Y."/>
            <person name="Xiang H."/>
            <person name="Wang N."/>
            <person name="Wu K."/>
            <person name="Yang C."/>
            <person name="Zhou Q."/>
            <person name="Liao X."/>
            <person name="Yang L."/>
            <person name="Hu Q."/>
            <person name="Zhang J."/>
            <person name="Meng L."/>
            <person name="Jin L."/>
            <person name="Tian Y."/>
            <person name="Lian J."/>
            <person name="Yang J."/>
            <person name="Miao G."/>
            <person name="Liu S."/>
            <person name="Liang Z."/>
            <person name="Yan F."/>
            <person name="Li Y."/>
            <person name="Sun B."/>
            <person name="Zhang H."/>
            <person name="Zhang J."/>
            <person name="Zhu Y."/>
            <person name="Du M."/>
            <person name="Zhao Y."/>
            <person name="Schartl M."/>
            <person name="Tang Q."/>
            <person name="Wang J."/>
        </authorList>
    </citation>
    <scope>NUCLEOTIDE SEQUENCE</scope>
</reference>
<dbReference type="InterPro" id="IPR016186">
    <property type="entry name" value="C-type_lectin-like/link_sf"/>
</dbReference>
<proteinExistence type="predicted"/>
<dbReference type="SMART" id="SM00034">
    <property type="entry name" value="CLECT"/>
    <property type="match status" value="2"/>
</dbReference>
<dbReference type="AlphaFoldDB" id="A0A3P8UTI9"/>
<dbReference type="PROSITE" id="PS50041">
    <property type="entry name" value="C_TYPE_LECTIN_2"/>
    <property type="match status" value="2"/>
</dbReference>
<name>A0A3P8UTI9_CYNSE</name>
<reference evidence="3" key="3">
    <citation type="submission" date="2025-09" db="UniProtKB">
        <authorList>
            <consortium name="Ensembl"/>
        </authorList>
    </citation>
    <scope>IDENTIFICATION</scope>
</reference>
<protein>
    <recommendedName>
        <fullName evidence="2">C-type lectin domain-containing protein</fullName>
    </recommendedName>
</protein>
<dbReference type="Gene3D" id="3.10.100.10">
    <property type="entry name" value="Mannose-Binding Protein A, subunit A"/>
    <property type="match status" value="2"/>
</dbReference>
<dbReference type="InParanoid" id="A0A3P8UTI9"/>
<feature type="transmembrane region" description="Helical" evidence="1">
    <location>
        <begin position="6"/>
        <end position="28"/>
    </location>
</feature>
<feature type="domain" description="C-type lectin" evidence="2">
    <location>
        <begin position="26"/>
        <end position="126"/>
    </location>
</feature>
<dbReference type="InterPro" id="IPR001304">
    <property type="entry name" value="C-type_lectin-like"/>
</dbReference>
<dbReference type="InterPro" id="IPR016187">
    <property type="entry name" value="CTDL_fold"/>
</dbReference>
<reference evidence="3" key="2">
    <citation type="submission" date="2025-08" db="UniProtKB">
        <authorList>
            <consortium name="Ensembl"/>
        </authorList>
    </citation>
    <scope>IDENTIFICATION</scope>
</reference>
<dbReference type="OMA" id="AMENDMI"/>
<keyword evidence="1" id="KW-1133">Transmembrane helix</keyword>
<dbReference type="PANTHER" id="PTHR45784:SF3">
    <property type="entry name" value="C-TYPE LECTIN DOMAIN FAMILY 4 MEMBER K-LIKE-RELATED"/>
    <property type="match status" value="1"/>
</dbReference>